<evidence type="ECO:0000313" key="2">
    <source>
        <dbReference type="EMBL" id="PQD96800.1"/>
    </source>
</evidence>
<reference evidence="2 3" key="1">
    <citation type="submission" date="2017-12" db="EMBL/GenBank/DDBJ databases">
        <title>Taxonomic description and draft genome of Pradoshia cofamensis Gen. nov., sp. nov., a thermotolerant bacillale isolated from anterior gut of earthworm Eisenia fetida.</title>
        <authorList>
            <person name="Saha T."/>
            <person name="Chakraborty R."/>
        </authorList>
    </citation>
    <scope>NUCLEOTIDE SEQUENCE [LARGE SCALE GENOMIC DNA]</scope>
    <source>
        <strain evidence="2 3">EAG3</strain>
    </source>
</reference>
<dbReference type="PANTHER" id="PTHR34818">
    <property type="entry name" value="PROTEIN BLI-3"/>
    <property type="match status" value="1"/>
</dbReference>
<feature type="domain" description="General stress protein FMN-binding split barrel" evidence="1">
    <location>
        <begin position="8"/>
        <end position="146"/>
    </location>
</feature>
<dbReference type="InterPro" id="IPR038725">
    <property type="entry name" value="YdaG_split_barrel_FMN-bd"/>
</dbReference>
<comment type="caution">
    <text evidence="2">The sequence shown here is derived from an EMBL/GenBank/DDBJ whole genome shotgun (WGS) entry which is preliminary data.</text>
</comment>
<keyword evidence="3" id="KW-1185">Reference proteome</keyword>
<name>A0A2S7N4A6_9BACI</name>
<organism evidence="2 3">
    <name type="scientific">Pradoshia eiseniae</name>
    <dbReference type="NCBI Taxonomy" id="2064768"/>
    <lineage>
        <taxon>Bacteria</taxon>
        <taxon>Bacillati</taxon>
        <taxon>Bacillota</taxon>
        <taxon>Bacilli</taxon>
        <taxon>Bacillales</taxon>
        <taxon>Bacillaceae</taxon>
        <taxon>Pradoshia</taxon>
    </lineage>
</organism>
<dbReference type="SUPFAM" id="SSF50475">
    <property type="entry name" value="FMN-binding split barrel"/>
    <property type="match status" value="1"/>
</dbReference>
<proteinExistence type="predicted"/>
<dbReference type="OrthoDB" id="9795235at2"/>
<dbReference type="Pfam" id="PF16242">
    <property type="entry name" value="Pyrid_ox_like"/>
    <property type="match status" value="1"/>
</dbReference>
<accession>A0A2S7N4A6</accession>
<dbReference type="AlphaFoldDB" id="A0A2S7N4A6"/>
<dbReference type="Gene3D" id="2.30.110.10">
    <property type="entry name" value="Electron Transport, Fmn-binding Protein, Chain A"/>
    <property type="match status" value="1"/>
</dbReference>
<dbReference type="InterPro" id="IPR052917">
    <property type="entry name" value="Stress-Dev_Protein"/>
</dbReference>
<dbReference type="Proteomes" id="UP000239663">
    <property type="component" value="Unassembled WGS sequence"/>
</dbReference>
<protein>
    <submittedName>
        <fullName evidence="2">General stress protein</fullName>
    </submittedName>
</protein>
<gene>
    <name evidence="2" type="ORF">CYL18_02615</name>
</gene>
<dbReference type="EMBL" id="PKOZ01000001">
    <property type="protein sequence ID" value="PQD96800.1"/>
    <property type="molecule type" value="Genomic_DNA"/>
</dbReference>
<dbReference type="PANTHER" id="PTHR34818:SF1">
    <property type="entry name" value="PROTEIN BLI-3"/>
    <property type="match status" value="1"/>
</dbReference>
<evidence type="ECO:0000313" key="3">
    <source>
        <dbReference type="Proteomes" id="UP000239663"/>
    </source>
</evidence>
<sequence>MMNNYNKEEIEKLRDLIKDIDTAMLTTSTPEGLLSRPMMTQEVEFDGDLWFFTMKDTDKYREILHDSEVNVSYAGKSYVSVSGKVEIVEDMDKKREYWNKAYEKMLDTSYDDPNLVLLKVNVRSAEYWETGSMTKNAVNLFKKMTGSDEKDPSDMNKTIKF</sequence>
<dbReference type="RefSeq" id="WP_104847896.1">
    <property type="nucleotide sequence ID" value="NZ_PKOZ01000001.1"/>
</dbReference>
<evidence type="ECO:0000259" key="1">
    <source>
        <dbReference type="Pfam" id="PF16242"/>
    </source>
</evidence>
<dbReference type="InterPro" id="IPR012349">
    <property type="entry name" value="Split_barrel_FMN-bd"/>
</dbReference>